<dbReference type="InterPro" id="IPR011990">
    <property type="entry name" value="TPR-like_helical_dom_sf"/>
</dbReference>
<dbReference type="SUPFAM" id="SSF48452">
    <property type="entry name" value="TPR-like"/>
    <property type="match status" value="1"/>
</dbReference>
<dbReference type="Proteomes" id="UP000031967">
    <property type="component" value="Unassembled WGS sequence"/>
</dbReference>
<gene>
    <name evidence="1" type="ORF">SD70_12140</name>
</gene>
<sequence length="600" mass="70087">MAPNYEMESIYKNLFEMDKGLNLSENAGIVVKYLKSHDNIFFDLLKLISERIINKELICNLLAVEAFNRQEYDYVIPFLKVVLDINDSHRDTLFNLCLILSQFGEFELARKYAYRILNKDSEFFELLNRINRSQQFANQSESKKYPELIATSDVDKVLGEDILSTSSSMVVSVLGMHRSGTSLLARCLFELGVYLGEEHNLIPANEDNPDGFWEHKWIVDLHDKILSEFGLEWHSREILPENWWTFSKIDEYKEKLRSVVMEQFSKRTIWGWKDPRTSLMIPIWNELLEKMSARQKYIICIRNPLEVADSLKKRNEFPLEISLTLWEYQTLSALFWTSGKDRIIVHYDKLLNSPMQELERITDFLELDRSLLNKVQLNQLIKPQLRHSSKCLSDLTTLGCNGIYEIYKACIENEKNENQDKFNQFVYSSYRNYCFYSRGLSKATPNSGVKMQIFWKTKSEGFSEESSLKISTFTDNRFHIYRINLPNCVYGPIRIDPTDHASEIEVRSIKLFDGEELLSSSNILNNFAYLSIMNGLIPIEKTSDSLVFISPSTDPHFLYDVIVADKNALILEIEMRVSPHIQMKYYNSLLNQVQPLNKYV</sequence>
<organism evidence="1 2">
    <name type="scientific">Gordoniibacillus kamchatkensis</name>
    <dbReference type="NCBI Taxonomy" id="1590651"/>
    <lineage>
        <taxon>Bacteria</taxon>
        <taxon>Bacillati</taxon>
        <taxon>Bacillota</taxon>
        <taxon>Bacilli</taxon>
        <taxon>Bacillales</taxon>
        <taxon>Paenibacillaceae</taxon>
        <taxon>Gordoniibacillus</taxon>
    </lineage>
</organism>
<name>A0ABR5AIC6_9BACL</name>
<accession>A0ABR5AIC6</accession>
<reference evidence="1 2" key="1">
    <citation type="submission" date="2014-12" db="EMBL/GenBank/DDBJ databases">
        <title>Draft genome sequence of Paenibacillus kamchatkensis strain B-2647.</title>
        <authorList>
            <person name="Karlyshev A.V."/>
            <person name="Kudryashova E.B."/>
        </authorList>
    </citation>
    <scope>NUCLEOTIDE SEQUENCE [LARGE SCALE GENOMIC DNA]</scope>
    <source>
        <strain evidence="1 2">VKM B-2647</strain>
    </source>
</reference>
<dbReference type="Gene3D" id="3.40.50.300">
    <property type="entry name" value="P-loop containing nucleotide triphosphate hydrolases"/>
    <property type="match status" value="1"/>
</dbReference>
<proteinExistence type="predicted"/>
<dbReference type="SUPFAM" id="SSF52540">
    <property type="entry name" value="P-loop containing nucleoside triphosphate hydrolases"/>
    <property type="match status" value="1"/>
</dbReference>
<evidence type="ECO:0000313" key="1">
    <source>
        <dbReference type="EMBL" id="KIL40657.1"/>
    </source>
</evidence>
<dbReference type="EMBL" id="JXAK01000018">
    <property type="protein sequence ID" value="KIL40657.1"/>
    <property type="molecule type" value="Genomic_DNA"/>
</dbReference>
<dbReference type="Gene3D" id="1.25.40.10">
    <property type="entry name" value="Tetratricopeptide repeat domain"/>
    <property type="match status" value="1"/>
</dbReference>
<dbReference type="InterPro" id="IPR027417">
    <property type="entry name" value="P-loop_NTPase"/>
</dbReference>
<dbReference type="Pfam" id="PF13469">
    <property type="entry name" value="Sulfotransfer_3"/>
    <property type="match status" value="1"/>
</dbReference>
<dbReference type="RefSeq" id="WP_041047824.1">
    <property type="nucleotide sequence ID" value="NZ_JXAK01000018.1"/>
</dbReference>
<protein>
    <recommendedName>
        <fullName evidence="3">Sulfotransferase family protein</fullName>
    </recommendedName>
</protein>
<evidence type="ECO:0000313" key="2">
    <source>
        <dbReference type="Proteomes" id="UP000031967"/>
    </source>
</evidence>
<comment type="caution">
    <text evidence="1">The sequence shown here is derived from an EMBL/GenBank/DDBJ whole genome shotgun (WGS) entry which is preliminary data.</text>
</comment>
<keyword evidence="2" id="KW-1185">Reference proteome</keyword>
<evidence type="ECO:0008006" key="3">
    <source>
        <dbReference type="Google" id="ProtNLM"/>
    </source>
</evidence>